<accession>A0A5Q4ZUA0</accession>
<proteinExistence type="predicted"/>
<feature type="transmembrane region" description="Helical" evidence="1">
    <location>
        <begin position="52"/>
        <end position="74"/>
    </location>
</feature>
<dbReference type="EMBL" id="LR721750">
    <property type="protein sequence ID" value="VVV05017.1"/>
    <property type="molecule type" value="Genomic_DNA"/>
</dbReference>
<feature type="transmembrane region" description="Helical" evidence="1">
    <location>
        <begin position="94"/>
        <end position="115"/>
    </location>
</feature>
<feature type="transmembrane region" description="Helical" evidence="1">
    <location>
        <begin position="146"/>
        <end position="168"/>
    </location>
</feature>
<name>A0A5Q4ZUA0_9GAMM</name>
<keyword evidence="1" id="KW-0812">Transmembrane</keyword>
<dbReference type="Gene3D" id="1.20.120.1220">
    <property type="match status" value="1"/>
</dbReference>
<gene>
    <name evidence="3" type="ORF">AW0309160_02427</name>
</gene>
<protein>
    <recommendedName>
        <fullName evidence="2">Prepilin type IV endopeptidase peptidase domain-containing protein</fullName>
    </recommendedName>
</protein>
<keyword evidence="1" id="KW-1133">Transmembrane helix</keyword>
<dbReference type="Pfam" id="PF01478">
    <property type="entry name" value="Peptidase_A24"/>
    <property type="match status" value="1"/>
</dbReference>
<feature type="domain" description="Prepilin type IV endopeptidase peptidase" evidence="2">
    <location>
        <begin position="5"/>
        <end position="106"/>
    </location>
</feature>
<evidence type="ECO:0000313" key="3">
    <source>
        <dbReference type="EMBL" id="VVV05017.1"/>
    </source>
</evidence>
<evidence type="ECO:0000259" key="2">
    <source>
        <dbReference type="Pfam" id="PF01478"/>
    </source>
</evidence>
<dbReference type="GO" id="GO:0016020">
    <property type="term" value="C:membrane"/>
    <property type="evidence" value="ECO:0007669"/>
    <property type="project" value="InterPro"/>
</dbReference>
<feature type="transmembrane region" description="Helical" evidence="1">
    <location>
        <begin position="28"/>
        <end position="45"/>
    </location>
</feature>
<keyword evidence="1" id="KW-0472">Membrane</keyword>
<dbReference type="AlphaFoldDB" id="A0A5Q4ZUA0"/>
<dbReference type="GO" id="GO:0004190">
    <property type="term" value="F:aspartic-type endopeptidase activity"/>
    <property type="evidence" value="ECO:0007669"/>
    <property type="project" value="InterPro"/>
</dbReference>
<reference evidence="3" key="1">
    <citation type="submission" date="2019-09" db="EMBL/GenBank/DDBJ databases">
        <authorList>
            <person name="Hjerde E."/>
        </authorList>
    </citation>
    <scope>NUCLEOTIDE SEQUENCE</scope>
    <source>
        <strain evidence="3">06/09/160</strain>
    </source>
</reference>
<sequence>MFPIIIWPILFSIGVSDAKEHRIPNKLLLLVLFFCLLDLGVHWSLDLFFDRLLAGITMFILGLFLFFAKAMSAGDVKLLGVIGILVGWVQLPSVGYWIIIAAGIVGVFYSIYNSIESPSLLHRIKKSANELTIKQVMLMLITRNVAINKTVMPFAPIVVIGLALHSYFA</sequence>
<evidence type="ECO:0000256" key="1">
    <source>
        <dbReference type="SAM" id="Phobius"/>
    </source>
</evidence>
<organism evidence="3">
    <name type="scientific">Aliivibrio wodanis</name>
    <dbReference type="NCBI Taxonomy" id="80852"/>
    <lineage>
        <taxon>Bacteria</taxon>
        <taxon>Pseudomonadati</taxon>
        <taxon>Pseudomonadota</taxon>
        <taxon>Gammaproteobacteria</taxon>
        <taxon>Vibrionales</taxon>
        <taxon>Vibrionaceae</taxon>
        <taxon>Aliivibrio</taxon>
    </lineage>
</organism>
<dbReference type="InterPro" id="IPR000045">
    <property type="entry name" value="Prepilin_IV_endopep_pep"/>
</dbReference>